<protein>
    <submittedName>
        <fullName evidence="1">Uncharacterized protein</fullName>
    </submittedName>
</protein>
<evidence type="ECO:0000313" key="2">
    <source>
        <dbReference type="Proteomes" id="UP000053791"/>
    </source>
</evidence>
<comment type="caution">
    <text evidence="1">The sequence shown here is derived from an EMBL/GenBank/DDBJ whole genome shotgun (WGS) entry which is preliminary data.</text>
</comment>
<gene>
    <name evidence="1" type="ORF">AVO45_17730</name>
</gene>
<dbReference type="Proteomes" id="UP000053791">
    <property type="component" value="Unassembled WGS sequence"/>
</dbReference>
<dbReference type="EMBL" id="LQBQ01000004">
    <property type="protein sequence ID" value="KUJ85097.1"/>
    <property type="molecule type" value="Genomic_DNA"/>
</dbReference>
<organism evidence="1 2">
    <name type="scientific">Ruegeria marisrubri</name>
    <dbReference type="NCBI Taxonomy" id="1685379"/>
    <lineage>
        <taxon>Bacteria</taxon>
        <taxon>Pseudomonadati</taxon>
        <taxon>Pseudomonadota</taxon>
        <taxon>Alphaproteobacteria</taxon>
        <taxon>Rhodobacterales</taxon>
        <taxon>Roseobacteraceae</taxon>
        <taxon>Ruegeria</taxon>
    </lineage>
</organism>
<accession>A0A0X3UAH7</accession>
<dbReference type="OrthoDB" id="7658488at2"/>
<name>A0A0X3UAH7_9RHOB</name>
<dbReference type="AlphaFoldDB" id="A0A0X3UAH7"/>
<keyword evidence="2" id="KW-1185">Reference proteome</keyword>
<evidence type="ECO:0000313" key="1">
    <source>
        <dbReference type="EMBL" id="KUJ85097.1"/>
    </source>
</evidence>
<dbReference type="RefSeq" id="WP_068345006.1">
    <property type="nucleotide sequence ID" value="NZ_LQBQ01000004.1"/>
</dbReference>
<reference evidence="1 2" key="1">
    <citation type="submission" date="2015-12" db="EMBL/GenBank/DDBJ databases">
        <authorList>
            <person name="Shamseldin A."/>
            <person name="Moawad H."/>
            <person name="Abd El-Rahim W.M."/>
            <person name="Sadowsky M.J."/>
        </authorList>
    </citation>
    <scope>NUCLEOTIDE SEQUENCE [LARGE SCALE GENOMIC DNA]</scope>
    <source>
        <strain evidence="1 2">ZGT118</strain>
    </source>
</reference>
<sequence>MSTYVSKEMRAELNAARIASLKKASRLRVEVDGTYYRVLRMWKDGFTVEVDSTPPLRGLVDLYDGANHLYQCLIVAAEEEAGEMRYEFKRNTMAADKAPLDFYRSPDAPIALLGKRD</sequence>
<dbReference type="STRING" id="1685379.AVO45_17730"/>
<proteinExistence type="predicted"/>